<organism evidence="4 5">
    <name type="scientific">Paenibacillus haidiansis</name>
    <dbReference type="NCBI Taxonomy" id="1574488"/>
    <lineage>
        <taxon>Bacteria</taxon>
        <taxon>Bacillati</taxon>
        <taxon>Bacillota</taxon>
        <taxon>Bacilli</taxon>
        <taxon>Bacillales</taxon>
        <taxon>Paenibacillaceae</taxon>
        <taxon>Paenibacillus</taxon>
    </lineage>
</organism>
<dbReference type="CDD" id="cd04301">
    <property type="entry name" value="NAT_SF"/>
    <property type="match status" value="1"/>
</dbReference>
<evidence type="ECO:0000256" key="2">
    <source>
        <dbReference type="ARBA" id="ARBA00023315"/>
    </source>
</evidence>
<sequence length="329" mass="37101">MPKFLIRRMGQDDSFAPVADLLNTIRTEPTTSELLREEEEQVPPGKLHYNEAGELAGWDRPKWLAEDGKGNIVGFAMVSRAPWTEPGLMEFTLVIRPEVRGSGAGTALYDVTLQWAEEVKASRLITLIRDQDESSVAFANRRGYTAERHIFESVLDLSAFDGGGALFDSIGSAEQAGISFTTLADEPGEESERKLYELYKATEPDIPGYSGDYPWFEEWRKWTIGRAGVRPELVRIARDGDRFIGVATLLQNEQTGAMYHEYTGVLREYRCRRIALALKLLAVRRAMASGVPYLRTNNDSMNVPMLRINRDLIGFRAEPGMFKMVKKLR</sequence>
<reference evidence="4 5" key="1">
    <citation type="submission" date="2024-02" db="EMBL/GenBank/DDBJ databases">
        <title>A nitrogen-fixing paenibacillus bacterium.</title>
        <authorList>
            <person name="Zhang W.L."/>
            <person name="Chen S.F."/>
        </authorList>
    </citation>
    <scope>NUCLEOTIDE SEQUENCE [LARGE SCALE GENOMIC DNA]</scope>
    <source>
        <strain evidence="4 5">M1</strain>
    </source>
</reference>
<dbReference type="Pfam" id="PF00583">
    <property type="entry name" value="Acetyltransf_1"/>
    <property type="match status" value="2"/>
</dbReference>
<dbReference type="EMBL" id="JAZHPZ010000002">
    <property type="protein sequence ID" value="MEF2965505.1"/>
    <property type="molecule type" value="Genomic_DNA"/>
</dbReference>
<proteinExistence type="predicted"/>
<keyword evidence="5" id="KW-1185">Reference proteome</keyword>
<name>A0ABU7VPV0_9BACL</name>
<protein>
    <submittedName>
        <fullName evidence="4">GNAT family N-acetyltransferase</fullName>
    </submittedName>
</protein>
<dbReference type="PROSITE" id="PS51186">
    <property type="entry name" value="GNAT"/>
    <property type="match status" value="2"/>
</dbReference>
<keyword evidence="1" id="KW-0808">Transferase</keyword>
<dbReference type="RefSeq" id="WP_331845734.1">
    <property type="nucleotide sequence ID" value="NZ_JAZHPZ010000002.1"/>
</dbReference>
<evidence type="ECO:0000313" key="4">
    <source>
        <dbReference type="EMBL" id="MEF2965505.1"/>
    </source>
</evidence>
<dbReference type="SUPFAM" id="SSF55729">
    <property type="entry name" value="Acyl-CoA N-acyltransferases (Nat)"/>
    <property type="match status" value="2"/>
</dbReference>
<feature type="domain" description="N-acetyltransferase" evidence="3">
    <location>
        <begin position="178"/>
        <end position="329"/>
    </location>
</feature>
<evidence type="ECO:0000256" key="1">
    <source>
        <dbReference type="ARBA" id="ARBA00022679"/>
    </source>
</evidence>
<accession>A0ABU7VPV0</accession>
<gene>
    <name evidence="4" type="ORF">V3851_06635</name>
</gene>
<dbReference type="InterPro" id="IPR050832">
    <property type="entry name" value="Bact_Acetyltransf"/>
</dbReference>
<comment type="caution">
    <text evidence="4">The sequence shown here is derived from an EMBL/GenBank/DDBJ whole genome shotgun (WGS) entry which is preliminary data.</text>
</comment>
<dbReference type="Gene3D" id="3.40.630.30">
    <property type="match status" value="1"/>
</dbReference>
<dbReference type="InterPro" id="IPR000182">
    <property type="entry name" value="GNAT_dom"/>
</dbReference>
<dbReference type="PANTHER" id="PTHR43877">
    <property type="entry name" value="AMINOALKYLPHOSPHONATE N-ACETYLTRANSFERASE-RELATED-RELATED"/>
    <property type="match status" value="1"/>
</dbReference>
<feature type="domain" description="N-acetyltransferase" evidence="3">
    <location>
        <begin position="4"/>
        <end position="163"/>
    </location>
</feature>
<dbReference type="Proteomes" id="UP001306950">
    <property type="component" value="Unassembled WGS sequence"/>
</dbReference>
<evidence type="ECO:0000313" key="5">
    <source>
        <dbReference type="Proteomes" id="UP001306950"/>
    </source>
</evidence>
<dbReference type="InterPro" id="IPR016181">
    <property type="entry name" value="Acyl_CoA_acyltransferase"/>
</dbReference>
<evidence type="ECO:0000259" key="3">
    <source>
        <dbReference type="PROSITE" id="PS51186"/>
    </source>
</evidence>
<keyword evidence="2" id="KW-0012">Acyltransferase</keyword>
<dbReference type="PANTHER" id="PTHR43877:SF1">
    <property type="entry name" value="ACETYLTRANSFERASE"/>
    <property type="match status" value="1"/>
</dbReference>